<evidence type="ECO:0000313" key="10">
    <source>
        <dbReference type="EMBL" id="GMH55396.1"/>
    </source>
</evidence>
<dbReference type="InterPro" id="IPR038508">
    <property type="entry name" value="ArfGAP_dom_sf"/>
</dbReference>
<dbReference type="SMART" id="SM00233">
    <property type="entry name" value="PH"/>
    <property type="match status" value="1"/>
</dbReference>
<dbReference type="Gene3D" id="1.25.40.20">
    <property type="entry name" value="Ankyrin repeat-containing domain"/>
    <property type="match status" value="1"/>
</dbReference>
<dbReference type="Proteomes" id="UP001165085">
    <property type="component" value="Unassembled WGS sequence"/>
</dbReference>
<feature type="domain" description="PH" evidence="8">
    <location>
        <begin position="540"/>
        <end position="640"/>
    </location>
</feature>
<dbReference type="Gene3D" id="1.20.1270.60">
    <property type="entry name" value="Arfaptin homology (AH) domain/BAR domain"/>
    <property type="match status" value="1"/>
</dbReference>
<dbReference type="GO" id="GO:0008270">
    <property type="term" value="F:zinc ion binding"/>
    <property type="evidence" value="ECO:0007669"/>
    <property type="project" value="UniProtKB-KW"/>
</dbReference>
<dbReference type="InterPro" id="IPR011993">
    <property type="entry name" value="PH-like_dom_sf"/>
</dbReference>
<keyword evidence="6" id="KW-0175">Coiled coil</keyword>
<dbReference type="InterPro" id="IPR001164">
    <property type="entry name" value="ArfGAP_dom"/>
</dbReference>
<feature type="region of interest" description="Disordered" evidence="7">
    <location>
        <begin position="1"/>
        <end position="23"/>
    </location>
</feature>
<dbReference type="InterPro" id="IPR027267">
    <property type="entry name" value="AH/BAR_dom_sf"/>
</dbReference>
<dbReference type="PROSITE" id="PS50003">
    <property type="entry name" value="PH_DOMAIN"/>
    <property type="match status" value="1"/>
</dbReference>
<evidence type="ECO:0000259" key="8">
    <source>
        <dbReference type="PROSITE" id="PS50003"/>
    </source>
</evidence>
<dbReference type="Pfam" id="PF00169">
    <property type="entry name" value="PH"/>
    <property type="match status" value="1"/>
</dbReference>
<dbReference type="GO" id="GO:0005737">
    <property type="term" value="C:cytoplasm"/>
    <property type="evidence" value="ECO:0007669"/>
    <property type="project" value="InterPro"/>
</dbReference>
<dbReference type="InterPro" id="IPR004148">
    <property type="entry name" value="BAR_dom"/>
</dbReference>
<proteinExistence type="predicted"/>
<dbReference type="Pfam" id="PF16746">
    <property type="entry name" value="BAR_3"/>
    <property type="match status" value="1"/>
</dbReference>
<keyword evidence="1" id="KW-0343">GTPase activation</keyword>
<dbReference type="SMART" id="SM00105">
    <property type="entry name" value="ArfGap"/>
    <property type="match status" value="1"/>
</dbReference>
<dbReference type="EMBL" id="BRXY01000033">
    <property type="protein sequence ID" value="GMH55396.1"/>
    <property type="molecule type" value="Genomic_DNA"/>
</dbReference>
<dbReference type="SUPFAM" id="SSF57863">
    <property type="entry name" value="ArfGap/RecO-like zinc finger"/>
    <property type="match status" value="1"/>
</dbReference>
<keyword evidence="11" id="KW-1185">Reference proteome</keyword>
<evidence type="ECO:0000256" key="5">
    <source>
        <dbReference type="PROSITE-ProRule" id="PRU00288"/>
    </source>
</evidence>
<evidence type="ECO:0000256" key="4">
    <source>
        <dbReference type="ARBA" id="ARBA00022833"/>
    </source>
</evidence>
<dbReference type="FunFam" id="1.10.220.150:FF:000009">
    <property type="entry name" value="stromal membrane-associated protein 1 isoform X1"/>
    <property type="match status" value="1"/>
</dbReference>
<feature type="compositionally biased region" description="Low complexity" evidence="7">
    <location>
        <begin position="486"/>
        <end position="499"/>
    </location>
</feature>
<feature type="domain" description="Arf-GAP" evidence="9">
    <location>
        <begin position="671"/>
        <end position="789"/>
    </location>
</feature>
<comment type="caution">
    <text evidence="10">The sequence shown here is derived from an EMBL/GenBank/DDBJ whole genome shotgun (WGS) entry which is preliminary data.</text>
</comment>
<dbReference type="PROSITE" id="PS50115">
    <property type="entry name" value="ARFGAP"/>
    <property type="match status" value="1"/>
</dbReference>
<dbReference type="Gene3D" id="2.30.29.30">
    <property type="entry name" value="Pleckstrin-homology domain (PH domain)/Phosphotyrosine-binding domain (PTB)"/>
    <property type="match status" value="1"/>
</dbReference>
<dbReference type="OrthoDB" id="1638493at2759"/>
<dbReference type="Pfam" id="PF01412">
    <property type="entry name" value="ArfGap"/>
    <property type="match status" value="1"/>
</dbReference>
<dbReference type="PANTHER" id="PTHR23180:SF160">
    <property type="entry name" value="ADP-RIBOSYLATION FACTOR GTPASE-ACTIVATING PROTEIN EFFECTOR PROTEIN 1"/>
    <property type="match status" value="1"/>
</dbReference>
<feature type="region of interest" description="Disordered" evidence="7">
    <location>
        <begin position="474"/>
        <end position="508"/>
    </location>
</feature>
<reference evidence="11" key="1">
    <citation type="journal article" date="2023" name="Commun. Biol.">
        <title>Genome analysis of Parmales, the sister group of diatoms, reveals the evolutionary specialization of diatoms from phago-mixotrophs to photoautotrophs.</title>
        <authorList>
            <person name="Ban H."/>
            <person name="Sato S."/>
            <person name="Yoshikawa S."/>
            <person name="Yamada K."/>
            <person name="Nakamura Y."/>
            <person name="Ichinomiya M."/>
            <person name="Sato N."/>
            <person name="Blanc-Mathieu R."/>
            <person name="Endo H."/>
            <person name="Kuwata A."/>
            <person name="Ogata H."/>
        </authorList>
    </citation>
    <scope>NUCLEOTIDE SEQUENCE [LARGE SCALE GENOMIC DNA]</scope>
    <source>
        <strain evidence="11">NIES 3701</strain>
    </source>
</reference>
<keyword evidence="3 5" id="KW-0863">Zinc-finger</keyword>
<evidence type="ECO:0000259" key="9">
    <source>
        <dbReference type="PROSITE" id="PS50115"/>
    </source>
</evidence>
<organism evidence="10 11">
    <name type="scientific">Triparma strigata</name>
    <dbReference type="NCBI Taxonomy" id="1606541"/>
    <lineage>
        <taxon>Eukaryota</taxon>
        <taxon>Sar</taxon>
        <taxon>Stramenopiles</taxon>
        <taxon>Ochrophyta</taxon>
        <taxon>Bolidophyceae</taxon>
        <taxon>Parmales</taxon>
        <taxon>Triparmaceae</taxon>
        <taxon>Triparma</taxon>
    </lineage>
</organism>
<keyword evidence="2" id="KW-0479">Metal-binding</keyword>
<accession>A0A9W6ZNC5</accession>
<feature type="compositionally biased region" description="Low complexity" evidence="7">
    <location>
        <begin position="1"/>
        <end position="20"/>
    </location>
</feature>
<evidence type="ECO:0000313" key="11">
    <source>
        <dbReference type="Proteomes" id="UP001165085"/>
    </source>
</evidence>
<feature type="compositionally biased region" description="Low complexity" evidence="7">
    <location>
        <begin position="58"/>
        <end position="69"/>
    </location>
</feature>
<dbReference type="InterPro" id="IPR045258">
    <property type="entry name" value="ACAP1/2/3-like"/>
</dbReference>
<dbReference type="SUPFAM" id="SSF103657">
    <property type="entry name" value="BAR/IMD domain-like"/>
    <property type="match status" value="1"/>
</dbReference>
<feature type="region of interest" description="Disordered" evidence="7">
    <location>
        <begin position="58"/>
        <end position="83"/>
    </location>
</feature>
<name>A0A9W6ZNC5_9STRA</name>
<dbReference type="SUPFAM" id="SSF50729">
    <property type="entry name" value="PH domain-like"/>
    <property type="match status" value="1"/>
</dbReference>
<dbReference type="InterPro" id="IPR001849">
    <property type="entry name" value="PH_domain"/>
</dbReference>
<dbReference type="PANTHER" id="PTHR23180">
    <property type="entry name" value="CENTAURIN/ARF"/>
    <property type="match status" value="1"/>
</dbReference>
<dbReference type="PRINTS" id="PR00405">
    <property type="entry name" value="REVINTRACTNG"/>
</dbReference>
<protein>
    <submittedName>
        <fullName evidence="10">Uncharacterized protein</fullName>
    </submittedName>
</protein>
<evidence type="ECO:0000256" key="6">
    <source>
        <dbReference type="SAM" id="Coils"/>
    </source>
</evidence>
<gene>
    <name evidence="10" type="ORF">TrST_g4680</name>
</gene>
<dbReference type="AlphaFoldDB" id="A0A9W6ZNC5"/>
<evidence type="ECO:0000256" key="2">
    <source>
        <dbReference type="ARBA" id="ARBA00022723"/>
    </source>
</evidence>
<sequence length="921" mass="102002">MSPSTPLPQSSPQSSPTNSSIAPTISKYCALNTTLLEECRQKDSEISSLKLRISRLESALNSSSPPLASRPDEEDKVTPPPVKVSGIKNSLRMAAKKFTGNGSKGLMEKEVDDCTEHEVKGKETVPPPNLHLPPSLGSSTLPLLQIALSSIEPTPSTSNIQYEDKFNVVKGERAVKDLDWGGVFEGGLEVEWEEDSPGFRHKLSAIDENVEGLREHMLRLVSICRNYCKAGSVFCETGRSFASEMRNLQGESWFLRLGSLAPAMVRFGETLEEIQNYQDALLESLETTFSAPMEQFVKREVKEVKRKRQELGRNLEEYEANLARMLLCKNNTEAEIIEERENAVSTSKRRFELTRFEMVDLLNKLEIKKKFQLVERVCSGLYANLGFFHQCHTLVAVREPSMRELQGQLMLARKGFAKTERIWGAKKTQLEMELSHGFFPRPRFPSNDMDHANNNPSISGFKSLLASAMSTGPKVPEQSFAERKTAPSSTTTVLSTSIVSEDEKTEEEESEINAMLAMKRSQSMSISSPGRLSEHDVRDGIVKHGYLWKKSANVKGDWKRRWFLIQGGKLKYQRQEELVVTGPPVTVCDIMLCTVRERNKPTDSRFKFEIVSPQNRTYILKAESSSDYNEWIGAIRAQTESLLVGGAAGEMAKVENRLPAGVSTLGVPPPEKVKEICRENSTCADCGAKDPNWVSINLGICICISCSGIHRSLGVHVSKVRSLTLDNWSVPMLNVLAYLGNSISNSIYESKKEADEMRPALGCDRSESEKFIRAKYIKKKFVETGEHMDLDLNLWNSAQNGDLISCMKFIAMGGNVNYINTSHKSYSCLHICCVCEENKDPHMLECIELLLQNGADINMITKEEDSGGGGGGFKGVGEGGRGVGGDGQGVGEEGKSMLDLAVEGGKDELIAFLLAKLEGSV</sequence>
<dbReference type="InterPro" id="IPR036770">
    <property type="entry name" value="Ankyrin_rpt-contain_sf"/>
</dbReference>
<dbReference type="Pfam" id="PF00023">
    <property type="entry name" value="Ank"/>
    <property type="match status" value="1"/>
</dbReference>
<keyword evidence="4" id="KW-0862">Zinc</keyword>
<dbReference type="GO" id="GO:0005096">
    <property type="term" value="F:GTPase activator activity"/>
    <property type="evidence" value="ECO:0007669"/>
    <property type="project" value="UniProtKB-KW"/>
</dbReference>
<dbReference type="InterPro" id="IPR037278">
    <property type="entry name" value="ARFGAP/RecO"/>
</dbReference>
<evidence type="ECO:0000256" key="3">
    <source>
        <dbReference type="ARBA" id="ARBA00022771"/>
    </source>
</evidence>
<dbReference type="CDD" id="cd08204">
    <property type="entry name" value="ArfGap"/>
    <property type="match status" value="1"/>
</dbReference>
<dbReference type="InterPro" id="IPR002110">
    <property type="entry name" value="Ankyrin_rpt"/>
</dbReference>
<dbReference type="SUPFAM" id="SSF48403">
    <property type="entry name" value="Ankyrin repeat"/>
    <property type="match status" value="1"/>
</dbReference>
<dbReference type="CDD" id="cd13250">
    <property type="entry name" value="PH_ACAP"/>
    <property type="match status" value="1"/>
</dbReference>
<evidence type="ECO:0000256" key="7">
    <source>
        <dbReference type="SAM" id="MobiDB-lite"/>
    </source>
</evidence>
<feature type="coiled-coil region" evidence="6">
    <location>
        <begin position="294"/>
        <end position="335"/>
    </location>
</feature>
<dbReference type="Gene3D" id="1.10.220.150">
    <property type="entry name" value="Arf GTPase activating protein"/>
    <property type="match status" value="1"/>
</dbReference>
<evidence type="ECO:0000256" key="1">
    <source>
        <dbReference type="ARBA" id="ARBA00022468"/>
    </source>
</evidence>